<evidence type="ECO:0000256" key="2">
    <source>
        <dbReference type="ARBA" id="ARBA00007431"/>
    </source>
</evidence>
<keyword evidence="11" id="KW-1185">Reference proteome</keyword>
<keyword evidence="3" id="KW-1003">Cell membrane</keyword>
<dbReference type="CDD" id="cd00068">
    <property type="entry name" value="GGL"/>
    <property type="match status" value="1"/>
</dbReference>
<keyword evidence="8" id="KW-0636">Prenylation</keyword>
<evidence type="ECO:0000256" key="6">
    <source>
        <dbReference type="ARBA" id="ARBA00023224"/>
    </source>
</evidence>
<dbReference type="Proteomes" id="UP000663879">
    <property type="component" value="Unassembled WGS sequence"/>
</dbReference>
<dbReference type="SMART" id="SM01224">
    <property type="entry name" value="G_gamma"/>
    <property type="match status" value="1"/>
</dbReference>
<keyword evidence="5" id="KW-0472">Membrane</keyword>
<name>A0A813N2P9_9BILA</name>
<dbReference type="InterPro" id="IPR001770">
    <property type="entry name" value="G-protein_gamma"/>
</dbReference>
<feature type="domain" description="G protein gamma" evidence="9">
    <location>
        <begin position="1"/>
        <end position="66"/>
    </location>
</feature>
<dbReference type="GO" id="GO:0007186">
    <property type="term" value="P:G protein-coupled receptor signaling pathway"/>
    <property type="evidence" value="ECO:0007669"/>
    <property type="project" value="InterPro"/>
</dbReference>
<evidence type="ECO:0000256" key="1">
    <source>
        <dbReference type="ARBA" id="ARBA00004342"/>
    </source>
</evidence>
<evidence type="ECO:0000256" key="3">
    <source>
        <dbReference type="ARBA" id="ARBA00022475"/>
    </source>
</evidence>
<dbReference type="GO" id="GO:0031681">
    <property type="term" value="F:G-protein beta-subunit binding"/>
    <property type="evidence" value="ECO:0007669"/>
    <property type="project" value="InterPro"/>
</dbReference>
<comment type="similarity">
    <text evidence="2">Belongs to the G protein gamma family.</text>
</comment>
<keyword evidence="4" id="KW-0488">Methylation</keyword>
<dbReference type="SUPFAM" id="SSF48670">
    <property type="entry name" value="Transducin (heterotrimeric G protein), gamma chain"/>
    <property type="match status" value="1"/>
</dbReference>
<dbReference type="PANTHER" id="PTHR13809">
    <property type="entry name" value="GUANINE NUCLEOTIDE-BINDING PROTEIN GAMMA SUBUNIT"/>
    <property type="match status" value="1"/>
</dbReference>
<keyword evidence="7" id="KW-0449">Lipoprotein</keyword>
<evidence type="ECO:0000256" key="5">
    <source>
        <dbReference type="ARBA" id="ARBA00023136"/>
    </source>
</evidence>
<organism evidence="10 11">
    <name type="scientific">Brachionus calyciflorus</name>
    <dbReference type="NCBI Taxonomy" id="104777"/>
    <lineage>
        <taxon>Eukaryota</taxon>
        <taxon>Metazoa</taxon>
        <taxon>Spiralia</taxon>
        <taxon>Gnathifera</taxon>
        <taxon>Rotifera</taxon>
        <taxon>Eurotatoria</taxon>
        <taxon>Monogononta</taxon>
        <taxon>Pseudotrocha</taxon>
        <taxon>Ploima</taxon>
        <taxon>Brachionidae</taxon>
        <taxon>Brachionus</taxon>
    </lineage>
</organism>
<evidence type="ECO:0000256" key="7">
    <source>
        <dbReference type="ARBA" id="ARBA00023288"/>
    </source>
</evidence>
<dbReference type="GO" id="GO:0005834">
    <property type="term" value="C:heterotrimeric G-protein complex"/>
    <property type="evidence" value="ECO:0007669"/>
    <property type="project" value="InterPro"/>
</dbReference>
<dbReference type="Gene3D" id="4.10.260.10">
    <property type="entry name" value="Transducin (heterotrimeric G protein), gamma chain"/>
    <property type="match status" value="1"/>
</dbReference>
<evidence type="ECO:0000313" key="11">
    <source>
        <dbReference type="Proteomes" id="UP000663879"/>
    </source>
</evidence>
<dbReference type="OrthoDB" id="9933679at2759"/>
<dbReference type="FunFam" id="4.10.260.10:FF:000001">
    <property type="entry name" value="Guanine nucleotide-binding protein subunit gamma"/>
    <property type="match status" value="1"/>
</dbReference>
<evidence type="ECO:0000256" key="4">
    <source>
        <dbReference type="ARBA" id="ARBA00022481"/>
    </source>
</evidence>
<comment type="caution">
    <text evidence="10">The sequence shown here is derived from an EMBL/GenBank/DDBJ whole genome shotgun (WGS) entry which is preliminary data.</text>
</comment>
<protein>
    <recommendedName>
        <fullName evidence="9">G protein gamma domain-containing protein</fullName>
    </recommendedName>
</protein>
<dbReference type="EMBL" id="CAJNOC010000245">
    <property type="protein sequence ID" value="CAF0732519.1"/>
    <property type="molecule type" value="Genomic_DNA"/>
</dbReference>
<dbReference type="InterPro" id="IPR036284">
    <property type="entry name" value="GGL_sf"/>
</dbReference>
<accession>A0A813N2P9</accession>
<dbReference type="Pfam" id="PF00631">
    <property type="entry name" value="G-gamma"/>
    <property type="match status" value="1"/>
</dbReference>
<dbReference type="InterPro" id="IPR015898">
    <property type="entry name" value="G-protein_gamma-like_dom"/>
</dbReference>
<evidence type="ECO:0000259" key="9">
    <source>
        <dbReference type="PROSITE" id="PS50058"/>
    </source>
</evidence>
<gene>
    <name evidence="10" type="ORF">OXX778_LOCUS2927</name>
</gene>
<reference evidence="10" key="1">
    <citation type="submission" date="2021-02" db="EMBL/GenBank/DDBJ databases">
        <authorList>
            <person name="Nowell W R."/>
        </authorList>
    </citation>
    <scope>NUCLEOTIDE SEQUENCE</scope>
    <source>
        <strain evidence="10">Ploen Becks lab</strain>
    </source>
</reference>
<sequence length="66" mass="7889">MNDVASMKMQVEQLRLEVRIKREKTSKTIEDMKKYVVERQGNDHLLNGFKKKDYNPFKSKEVCELI</sequence>
<dbReference type="PROSITE" id="PS50058">
    <property type="entry name" value="G_PROTEIN_GAMMA"/>
    <property type="match status" value="1"/>
</dbReference>
<proteinExistence type="inferred from homology"/>
<dbReference type="SMART" id="SM00224">
    <property type="entry name" value="GGL"/>
    <property type="match status" value="1"/>
</dbReference>
<comment type="subcellular location">
    <subcellularLocation>
        <location evidence="1">Cell membrane</location>
        <topology evidence="1">Lipid-anchor</topology>
        <orientation evidence="1">Cytoplasmic side</orientation>
    </subcellularLocation>
</comment>
<evidence type="ECO:0000256" key="8">
    <source>
        <dbReference type="ARBA" id="ARBA00023289"/>
    </source>
</evidence>
<keyword evidence="6" id="KW-0807">Transducer</keyword>
<dbReference type="AlphaFoldDB" id="A0A813N2P9"/>
<evidence type="ECO:0000313" key="10">
    <source>
        <dbReference type="EMBL" id="CAF0732519.1"/>
    </source>
</evidence>